<gene>
    <name evidence="2" type="ORF">H4O21_06935</name>
</gene>
<dbReference type="PIRSF" id="PIRSF014995">
    <property type="entry name" value="UCP014995"/>
    <property type="match status" value="1"/>
</dbReference>
<organism evidence="2 3">
    <name type="scientific">Oceanospirillum sediminis</name>
    <dbReference type="NCBI Taxonomy" id="2760088"/>
    <lineage>
        <taxon>Bacteria</taxon>
        <taxon>Pseudomonadati</taxon>
        <taxon>Pseudomonadota</taxon>
        <taxon>Gammaproteobacteria</taxon>
        <taxon>Oceanospirillales</taxon>
        <taxon>Oceanospirillaceae</taxon>
        <taxon>Oceanospirillum</taxon>
    </lineage>
</organism>
<comment type="caution">
    <text evidence="2">The sequence shown here is derived from an EMBL/GenBank/DDBJ whole genome shotgun (WGS) entry which is preliminary data.</text>
</comment>
<reference evidence="2 3" key="1">
    <citation type="submission" date="2020-08" db="EMBL/GenBank/DDBJ databases">
        <title>Oceanospirillum sp. nov. isolated from marine sediment.</title>
        <authorList>
            <person name="Ji X."/>
        </authorList>
    </citation>
    <scope>NUCLEOTIDE SEQUENCE [LARGE SCALE GENOMIC DNA]</scope>
    <source>
        <strain evidence="2 3">D5</strain>
    </source>
</reference>
<accession>A0A839IPC0</accession>
<protein>
    <submittedName>
        <fullName evidence="2">DUF2271 domain-containing protein</fullName>
    </submittedName>
</protein>
<keyword evidence="3" id="KW-1185">Reference proteome</keyword>
<keyword evidence="1" id="KW-0732">Signal</keyword>
<dbReference type="EMBL" id="JACJFM010000006">
    <property type="protein sequence ID" value="MBB1486339.1"/>
    <property type="molecule type" value="Genomic_DNA"/>
</dbReference>
<proteinExistence type="predicted"/>
<name>A0A839IPC0_9GAMM</name>
<dbReference type="Proteomes" id="UP000565262">
    <property type="component" value="Unassembled WGS sequence"/>
</dbReference>
<sequence length="177" mass="19714">MMFSVLSPSVNKLIATALLASGLVLSGALQASSDQKALNIEFTLPEIASGQYQRPYVAVWIENEKGKAVKTLAVWHEDKKWLKDLRRWWRKSGRYQEEDLDGISGATRAPGTFTLNWDGTDMSGQAVSPGKYTLRLEASREHGSRTQLKQGFTLPDGQQTYRIKAGKELGPVVVQQY</sequence>
<dbReference type="AlphaFoldDB" id="A0A839IPC0"/>
<feature type="signal peptide" evidence="1">
    <location>
        <begin position="1"/>
        <end position="31"/>
    </location>
</feature>
<feature type="chain" id="PRO_5032540247" evidence="1">
    <location>
        <begin position="32"/>
        <end position="177"/>
    </location>
</feature>
<dbReference type="InterPro" id="IPR014469">
    <property type="entry name" value="DUF2271"/>
</dbReference>
<dbReference type="Gene3D" id="2.60.40.4070">
    <property type="match status" value="1"/>
</dbReference>
<evidence type="ECO:0000313" key="2">
    <source>
        <dbReference type="EMBL" id="MBB1486339.1"/>
    </source>
</evidence>
<evidence type="ECO:0000313" key="3">
    <source>
        <dbReference type="Proteomes" id="UP000565262"/>
    </source>
</evidence>
<evidence type="ECO:0000256" key="1">
    <source>
        <dbReference type="SAM" id="SignalP"/>
    </source>
</evidence>
<dbReference type="Pfam" id="PF10029">
    <property type="entry name" value="DUF2271"/>
    <property type="match status" value="1"/>
</dbReference>